<name>A0A158QWK9_NIPBR</name>
<organism evidence="3">
    <name type="scientific">Nippostrongylus brasiliensis</name>
    <name type="common">Rat hookworm</name>
    <dbReference type="NCBI Taxonomy" id="27835"/>
    <lineage>
        <taxon>Eukaryota</taxon>
        <taxon>Metazoa</taxon>
        <taxon>Ecdysozoa</taxon>
        <taxon>Nematoda</taxon>
        <taxon>Chromadorea</taxon>
        <taxon>Rhabditida</taxon>
        <taxon>Rhabditina</taxon>
        <taxon>Rhabditomorpha</taxon>
        <taxon>Strongyloidea</taxon>
        <taxon>Heligmosomidae</taxon>
        <taxon>Nippostrongylus</taxon>
    </lineage>
</organism>
<evidence type="ECO:0000313" key="2">
    <source>
        <dbReference type="Proteomes" id="UP000271162"/>
    </source>
</evidence>
<dbReference type="EMBL" id="UYSL01000165">
    <property type="protein sequence ID" value="VDL63009.1"/>
    <property type="molecule type" value="Genomic_DNA"/>
</dbReference>
<dbReference type="STRING" id="27835.A0A158QWK9"/>
<dbReference type="Proteomes" id="UP000271162">
    <property type="component" value="Unassembled WGS sequence"/>
</dbReference>
<dbReference type="PANTHER" id="PTHR47411">
    <property type="entry name" value="B3GNT1, BETA-1,3-N-ACETYLGUCOSAMINYLTRANSFERASE 1, HOMOLOG"/>
    <property type="match status" value="1"/>
</dbReference>
<proteinExistence type="predicted"/>
<gene>
    <name evidence="1" type="ORF">NBR_LOCUS418</name>
</gene>
<dbReference type="AlphaFoldDB" id="A0A158QWK9"/>
<dbReference type="WBParaSite" id="NBR_0000041701-mRNA-1">
    <property type="protein sequence ID" value="NBR_0000041701-mRNA-1"/>
    <property type="gene ID" value="NBR_0000041701"/>
</dbReference>
<reference evidence="3" key="1">
    <citation type="submission" date="2016-04" db="UniProtKB">
        <authorList>
            <consortium name="WormBaseParasite"/>
        </authorList>
    </citation>
    <scope>IDENTIFICATION</scope>
</reference>
<sequence>MKSKNSADFQFSSSKYIIITDYEHLFSEGKFNPNVPGSKSDRLIGSGFEAKVRAIAARRLVEKPHTMLVYRIFEIDEKIKQMPRDKSALYKLFLAESAVVFHARYYPGAHEIDGLLEWFQKNSSSDGLSVKNLSYDRSNWEPQFVSLAQIPFHDENFPFQLRDNTVLRWEMCRANYSIDVLDDVFMFHRGIKGKSSGERSRAVQKENSAKFEVALKRFIERMDREYPATKKKCPAPER</sequence>
<accession>A0A158QWK9</accession>
<dbReference type="PANTHER" id="PTHR47411:SF3">
    <property type="entry name" value="I-BETA-1,3-N-ACETYLGLUCOSAMINYLTRANSFERASE"/>
    <property type="match status" value="1"/>
</dbReference>
<evidence type="ECO:0000313" key="3">
    <source>
        <dbReference type="WBParaSite" id="NBR_0000041701-mRNA-1"/>
    </source>
</evidence>
<dbReference type="Pfam" id="PF13896">
    <property type="entry name" value="Glyco_transf_49"/>
    <property type="match status" value="1"/>
</dbReference>
<keyword evidence="2" id="KW-1185">Reference proteome</keyword>
<dbReference type="OMA" id="KRESTIM"/>
<reference evidence="1 2" key="2">
    <citation type="submission" date="2018-11" db="EMBL/GenBank/DDBJ databases">
        <authorList>
            <consortium name="Pathogen Informatics"/>
        </authorList>
    </citation>
    <scope>NUCLEOTIDE SEQUENCE [LARGE SCALE GENOMIC DNA]</scope>
</reference>
<evidence type="ECO:0000313" key="1">
    <source>
        <dbReference type="EMBL" id="VDL63009.1"/>
    </source>
</evidence>
<protein>
    <submittedName>
        <fullName evidence="3">Glycosyltransferase family 17</fullName>
    </submittedName>
</protein>